<keyword evidence="1" id="KW-0472">Membrane</keyword>
<evidence type="ECO:0000313" key="3">
    <source>
        <dbReference type="EMBL" id="TWU24914.1"/>
    </source>
</evidence>
<accession>A0A5C6CN49</accession>
<name>A0A5C6CN49_9BACT</name>
<reference evidence="3 4" key="1">
    <citation type="submission" date="2019-02" db="EMBL/GenBank/DDBJ databases">
        <title>Deep-cultivation of Planctomycetes and their phenomic and genomic characterization uncovers novel biology.</title>
        <authorList>
            <person name="Wiegand S."/>
            <person name="Jogler M."/>
            <person name="Boedeker C."/>
            <person name="Pinto D."/>
            <person name="Vollmers J."/>
            <person name="Rivas-Marin E."/>
            <person name="Kohn T."/>
            <person name="Peeters S.H."/>
            <person name="Heuer A."/>
            <person name="Rast P."/>
            <person name="Oberbeckmann S."/>
            <person name="Bunk B."/>
            <person name="Jeske O."/>
            <person name="Meyerdierks A."/>
            <person name="Storesund J.E."/>
            <person name="Kallscheuer N."/>
            <person name="Luecker S."/>
            <person name="Lage O.M."/>
            <person name="Pohl T."/>
            <person name="Merkel B.J."/>
            <person name="Hornburger P."/>
            <person name="Mueller R.-W."/>
            <person name="Bruemmer F."/>
            <person name="Labrenz M."/>
            <person name="Spormann A.M."/>
            <person name="Op Den Camp H."/>
            <person name="Overmann J."/>
            <person name="Amann R."/>
            <person name="Jetten M.S.M."/>
            <person name="Mascher T."/>
            <person name="Medema M.H."/>
            <person name="Devos D.P."/>
            <person name="Kaster A.-K."/>
            <person name="Ovreas L."/>
            <person name="Rohde M."/>
            <person name="Galperin M.Y."/>
            <person name="Jogler C."/>
        </authorList>
    </citation>
    <scope>NUCLEOTIDE SEQUENCE [LARGE SCALE GENOMIC DNA]</scope>
    <source>
        <strain evidence="3 4">Pla52o</strain>
    </source>
</reference>
<evidence type="ECO:0000313" key="4">
    <source>
        <dbReference type="Proteomes" id="UP000316304"/>
    </source>
</evidence>
<evidence type="ECO:0000256" key="1">
    <source>
        <dbReference type="SAM" id="Phobius"/>
    </source>
</evidence>
<organism evidence="3 4">
    <name type="scientific">Novipirellula galeiformis</name>
    <dbReference type="NCBI Taxonomy" id="2528004"/>
    <lineage>
        <taxon>Bacteria</taxon>
        <taxon>Pseudomonadati</taxon>
        <taxon>Planctomycetota</taxon>
        <taxon>Planctomycetia</taxon>
        <taxon>Pirellulales</taxon>
        <taxon>Pirellulaceae</taxon>
        <taxon>Novipirellula</taxon>
    </lineage>
</organism>
<sequence length="302" mass="32957">MDLVFALTVMTLLCVSVMAWVAWRLRPPQTTATKMNLDTPPERTTAVVSRAPSIVLTAAVLAALVILYATHDRLFWARFLPFSAVIIWSEVTAVALAVASGAAFRLPNRPSWRRVISGSLLAVLTLGTLYEPLVQRFLRPVMVTHHWEAECVCMQTNANTCSAAAGATLLKAHGLDLSEAEMVKLCLTNSHGTPSLGLWRGLSIATSSSHLKPKVIHTDIESLLTQGPWPVALVVGVPRFGADSGYAKKYGWDPGYRHSIVLFGRCNDAWLGIGDPSAGYARWSDDDLRVLWRGEGIALVER</sequence>
<dbReference type="Proteomes" id="UP000316304">
    <property type="component" value="Unassembled WGS sequence"/>
</dbReference>
<keyword evidence="1" id="KW-0812">Transmembrane</keyword>
<dbReference type="GO" id="GO:0006508">
    <property type="term" value="P:proteolysis"/>
    <property type="evidence" value="ECO:0007669"/>
    <property type="project" value="InterPro"/>
</dbReference>
<keyword evidence="1" id="KW-1133">Transmembrane helix</keyword>
<dbReference type="GO" id="GO:0005524">
    <property type="term" value="F:ATP binding"/>
    <property type="evidence" value="ECO:0007669"/>
    <property type="project" value="InterPro"/>
</dbReference>
<dbReference type="Gene3D" id="3.90.70.10">
    <property type="entry name" value="Cysteine proteinases"/>
    <property type="match status" value="1"/>
</dbReference>
<feature type="transmembrane region" description="Helical" evidence="1">
    <location>
        <begin position="48"/>
        <end position="70"/>
    </location>
</feature>
<protein>
    <recommendedName>
        <fullName evidence="2">Peptidase C39 domain-containing protein</fullName>
    </recommendedName>
</protein>
<dbReference type="OrthoDB" id="267447at2"/>
<dbReference type="Pfam" id="PF03412">
    <property type="entry name" value="Peptidase_C39"/>
    <property type="match status" value="1"/>
</dbReference>
<dbReference type="AlphaFoldDB" id="A0A5C6CN49"/>
<evidence type="ECO:0000259" key="2">
    <source>
        <dbReference type="Pfam" id="PF03412"/>
    </source>
</evidence>
<dbReference type="EMBL" id="SJPT01000002">
    <property type="protein sequence ID" value="TWU24914.1"/>
    <property type="molecule type" value="Genomic_DNA"/>
</dbReference>
<dbReference type="GO" id="GO:0008233">
    <property type="term" value="F:peptidase activity"/>
    <property type="evidence" value="ECO:0007669"/>
    <property type="project" value="InterPro"/>
</dbReference>
<dbReference type="GO" id="GO:0016020">
    <property type="term" value="C:membrane"/>
    <property type="evidence" value="ECO:0007669"/>
    <property type="project" value="InterPro"/>
</dbReference>
<feature type="transmembrane region" description="Helical" evidence="1">
    <location>
        <begin position="82"/>
        <end position="106"/>
    </location>
</feature>
<comment type="caution">
    <text evidence="3">The sequence shown here is derived from an EMBL/GenBank/DDBJ whole genome shotgun (WGS) entry which is preliminary data.</text>
</comment>
<dbReference type="RefSeq" id="WP_146593642.1">
    <property type="nucleotide sequence ID" value="NZ_SJPT01000002.1"/>
</dbReference>
<feature type="domain" description="Peptidase C39" evidence="2">
    <location>
        <begin position="153"/>
        <end position="295"/>
    </location>
</feature>
<keyword evidence="4" id="KW-1185">Reference proteome</keyword>
<gene>
    <name evidence="3" type="ORF">Pla52o_12110</name>
</gene>
<dbReference type="InterPro" id="IPR005074">
    <property type="entry name" value="Peptidase_C39"/>
</dbReference>
<feature type="transmembrane region" description="Helical" evidence="1">
    <location>
        <begin position="112"/>
        <end position="130"/>
    </location>
</feature>
<proteinExistence type="predicted"/>